<reference evidence="1 2" key="1">
    <citation type="submission" date="2016-10" db="EMBL/GenBank/DDBJ databases">
        <title>Draft genome sequence of Coniochaeta ligniaria NRRL30616, a lignocellulolytic fungus for bioabatement of inhibitors in plant biomass hydrolysates.</title>
        <authorList>
            <consortium name="DOE Joint Genome Institute"/>
            <person name="Jimenez D.J."/>
            <person name="Hector R.E."/>
            <person name="Riley R."/>
            <person name="Sun H."/>
            <person name="Grigoriev I.V."/>
            <person name="Van Elsas J.D."/>
            <person name="Nichols N.N."/>
        </authorList>
    </citation>
    <scope>NUCLEOTIDE SEQUENCE [LARGE SCALE GENOMIC DNA]</scope>
    <source>
        <strain evidence="1 2">NRRL 30616</strain>
    </source>
</reference>
<dbReference type="AlphaFoldDB" id="A0A1J7K1I4"/>
<protein>
    <submittedName>
        <fullName evidence="1">Uncharacterized protein</fullName>
    </submittedName>
</protein>
<evidence type="ECO:0000313" key="2">
    <source>
        <dbReference type="Proteomes" id="UP000182658"/>
    </source>
</evidence>
<dbReference type="Proteomes" id="UP000182658">
    <property type="component" value="Unassembled WGS sequence"/>
</dbReference>
<dbReference type="OrthoDB" id="3559235at2759"/>
<evidence type="ECO:0000313" key="1">
    <source>
        <dbReference type="EMBL" id="OIW35572.1"/>
    </source>
</evidence>
<gene>
    <name evidence="1" type="ORF">CONLIGDRAFT_676487</name>
</gene>
<name>A0A1J7K1I4_9PEZI</name>
<dbReference type="EMBL" id="KV875093">
    <property type="protein sequence ID" value="OIW35572.1"/>
    <property type="molecule type" value="Genomic_DNA"/>
</dbReference>
<organism evidence="1 2">
    <name type="scientific">Coniochaeta ligniaria NRRL 30616</name>
    <dbReference type="NCBI Taxonomy" id="1408157"/>
    <lineage>
        <taxon>Eukaryota</taxon>
        <taxon>Fungi</taxon>
        <taxon>Dikarya</taxon>
        <taxon>Ascomycota</taxon>
        <taxon>Pezizomycotina</taxon>
        <taxon>Sordariomycetes</taxon>
        <taxon>Sordariomycetidae</taxon>
        <taxon>Coniochaetales</taxon>
        <taxon>Coniochaetaceae</taxon>
        <taxon>Coniochaeta</taxon>
    </lineage>
</organism>
<accession>A0A1J7K1I4</accession>
<keyword evidence="2" id="KW-1185">Reference proteome</keyword>
<sequence length="249" mass="27109">MSSELDSLSRSLMLVQDQSPLQTIEVKAQVVRMVEIAKELEDFLHGLIPRRPHGGKGKLREYVAELISGSEKERQLAAIMTRMAHARGELLVRISSVHVGLTGGLSDGFQVAFAVLSETNAKVNEVLGLNLILAERLRNRELQCAEPGFVTLEESDVVALGLNGIRPSSHSGPSDGPSAIPTENLKWHKVEVMGKSRIFTGNMGISDSDMAPEVKASITDSKFGDGLRLTVGHIGVQSAESFNQHFWED</sequence>
<proteinExistence type="predicted"/>
<dbReference type="InParanoid" id="A0A1J7K1I4"/>